<evidence type="ECO:0000256" key="1">
    <source>
        <dbReference type="SAM" id="MobiDB-lite"/>
    </source>
</evidence>
<accession>A0A6H0S7R3</accession>
<gene>
    <name evidence="2" type="ORF">EXE63_23695</name>
</gene>
<dbReference type="KEGG" id="mfre:EXE63_23695"/>
<feature type="region of interest" description="Disordered" evidence="1">
    <location>
        <begin position="1"/>
        <end position="43"/>
    </location>
</feature>
<dbReference type="Proteomes" id="UP000501849">
    <property type="component" value="Chromosome"/>
</dbReference>
<keyword evidence="3" id="KW-1185">Reference proteome</keyword>
<dbReference type="EMBL" id="CP038799">
    <property type="protein sequence ID" value="QIV83553.1"/>
    <property type="molecule type" value="Genomic_DNA"/>
</dbReference>
<dbReference type="AlphaFoldDB" id="A0A6H0S7R3"/>
<evidence type="ECO:0000313" key="2">
    <source>
        <dbReference type="EMBL" id="QIV83553.1"/>
    </source>
</evidence>
<evidence type="ECO:0000313" key="3">
    <source>
        <dbReference type="Proteomes" id="UP000501849"/>
    </source>
</evidence>
<name>A0A6H0S7R3_9MYCO</name>
<reference evidence="2 3" key="1">
    <citation type="submission" date="2019-04" db="EMBL/GenBank/DDBJ databases">
        <title>Draft, Whole-Genome Sequence of the Anthracene-degrading Mycobacterium frederiksbergense LB501T, Isolated from a Polycyclic Aromatic Hydrocarbon (PAH)-Contaminated Soil.</title>
        <authorList>
            <person name="Augelletti F."/>
        </authorList>
    </citation>
    <scope>NUCLEOTIDE SEQUENCE [LARGE SCALE GENOMIC DNA]</scope>
    <source>
        <strain evidence="2 3">LB 501T</strain>
    </source>
</reference>
<sequence>MWYGSAHNPKTSRVAGPAHRSTRPIGADTRPTKGSYPLGDSSAPAALRYSRRACTGILQFSELLQFSISTPLDDAGLR</sequence>
<organism evidence="2 3">
    <name type="scientific">Mycolicibacterium frederiksbergense</name>
    <dbReference type="NCBI Taxonomy" id="117567"/>
    <lineage>
        <taxon>Bacteria</taxon>
        <taxon>Bacillati</taxon>
        <taxon>Actinomycetota</taxon>
        <taxon>Actinomycetes</taxon>
        <taxon>Mycobacteriales</taxon>
        <taxon>Mycobacteriaceae</taxon>
        <taxon>Mycolicibacterium</taxon>
    </lineage>
</organism>
<protein>
    <submittedName>
        <fullName evidence="2">Uncharacterized protein</fullName>
    </submittedName>
</protein>
<proteinExistence type="predicted"/>